<protein>
    <submittedName>
        <fullName evidence="2">Uncharacterized protein</fullName>
    </submittedName>
</protein>
<name>A0A918CY56_9ACTN</name>
<dbReference type="EMBL" id="BMML01000066">
    <property type="protein sequence ID" value="GGN47268.1"/>
    <property type="molecule type" value="Genomic_DNA"/>
</dbReference>
<reference evidence="2" key="2">
    <citation type="submission" date="2020-09" db="EMBL/GenBank/DDBJ databases">
        <authorList>
            <person name="Sun Q."/>
            <person name="Zhou Y."/>
        </authorList>
    </citation>
    <scope>NUCLEOTIDE SEQUENCE</scope>
    <source>
        <strain evidence="2">CGMCC 4.7110</strain>
    </source>
</reference>
<dbReference type="RefSeq" id="WP_189269743.1">
    <property type="nucleotide sequence ID" value="NZ_BMML01000066.1"/>
</dbReference>
<organism evidence="2 3">
    <name type="scientific">Streptomyces fuscichromogenes</name>
    <dbReference type="NCBI Taxonomy" id="1324013"/>
    <lineage>
        <taxon>Bacteria</taxon>
        <taxon>Bacillati</taxon>
        <taxon>Actinomycetota</taxon>
        <taxon>Actinomycetes</taxon>
        <taxon>Kitasatosporales</taxon>
        <taxon>Streptomycetaceae</taxon>
        <taxon>Streptomyces</taxon>
    </lineage>
</organism>
<reference evidence="2" key="1">
    <citation type="journal article" date="2014" name="Int. J. Syst. Evol. Microbiol.">
        <title>Complete genome sequence of Corynebacterium casei LMG S-19264T (=DSM 44701T), isolated from a smear-ripened cheese.</title>
        <authorList>
            <consortium name="US DOE Joint Genome Institute (JGI-PGF)"/>
            <person name="Walter F."/>
            <person name="Albersmeier A."/>
            <person name="Kalinowski J."/>
            <person name="Ruckert C."/>
        </authorList>
    </citation>
    <scope>NUCLEOTIDE SEQUENCE</scope>
    <source>
        <strain evidence="2">CGMCC 4.7110</strain>
    </source>
</reference>
<sequence length="136" mass="14424">MTHHVPRVTPAVMASRTPAPRPAAAPRFDRHAWEEALLAAALPHHNARLLGWSLAHLAPASGQFHAGNQNDAGHLGRATRMTALQLRAGLKSLERAGLIVRARGPVTGQEHALARAFTLTLPSAAARTELAHTGEA</sequence>
<feature type="region of interest" description="Disordered" evidence="1">
    <location>
        <begin position="1"/>
        <end position="24"/>
    </location>
</feature>
<evidence type="ECO:0000313" key="3">
    <source>
        <dbReference type="Proteomes" id="UP000653411"/>
    </source>
</evidence>
<keyword evidence="3" id="KW-1185">Reference proteome</keyword>
<dbReference type="AlphaFoldDB" id="A0A918CY56"/>
<comment type="caution">
    <text evidence="2">The sequence shown here is derived from an EMBL/GenBank/DDBJ whole genome shotgun (WGS) entry which is preliminary data.</text>
</comment>
<gene>
    <name evidence="2" type="ORF">GCM10011578_100780</name>
</gene>
<dbReference type="Proteomes" id="UP000653411">
    <property type="component" value="Unassembled WGS sequence"/>
</dbReference>
<accession>A0A918CY56</accession>
<evidence type="ECO:0000313" key="2">
    <source>
        <dbReference type="EMBL" id="GGN47268.1"/>
    </source>
</evidence>
<evidence type="ECO:0000256" key="1">
    <source>
        <dbReference type="SAM" id="MobiDB-lite"/>
    </source>
</evidence>
<proteinExistence type="predicted"/>